<dbReference type="EMBL" id="UFQT01000140">
    <property type="protein sequence ID" value="SSX20766.1"/>
    <property type="molecule type" value="Genomic_DNA"/>
</dbReference>
<name>A0A336LRY3_CULSO</name>
<dbReference type="Pfam" id="PF16064">
    <property type="entry name" value="DUF4806"/>
    <property type="match status" value="4"/>
</dbReference>
<dbReference type="AlphaFoldDB" id="A0A336LRY3"/>
<feature type="compositionally biased region" description="Basic and acidic residues" evidence="1">
    <location>
        <begin position="363"/>
        <end position="382"/>
    </location>
</feature>
<gene>
    <name evidence="3" type="primary">CSON002470</name>
</gene>
<feature type="domain" description="DUF4806" evidence="2">
    <location>
        <begin position="49"/>
        <end position="115"/>
    </location>
</feature>
<evidence type="ECO:0000313" key="3">
    <source>
        <dbReference type="EMBL" id="SSX20766.1"/>
    </source>
</evidence>
<dbReference type="InterPro" id="IPR032071">
    <property type="entry name" value="DUF4806"/>
</dbReference>
<feature type="domain" description="DUF4806" evidence="2">
    <location>
        <begin position="516"/>
        <end position="584"/>
    </location>
</feature>
<dbReference type="VEuPathDB" id="VectorBase:CSON002470"/>
<accession>A0A336LRY3</accession>
<feature type="region of interest" description="Disordered" evidence="1">
    <location>
        <begin position="158"/>
        <end position="184"/>
    </location>
</feature>
<organism evidence="3">
    <name type="scientific">Culicoides sonorensis</name>
    <name type="common">Biting midge</name>
    <dbReference type="NCBI Taxonomy" id="179676"/>
    <lineage>
        <taxon>Eukaryota</taxon>
        <taxon>Metazoa</taxon>
        <taxon>Ecdysozoa</taxon>
        <taxon>Arthropoda</taxon>
        <taxon>Hexapoda</taxon>
        <taxon>Insecta</taxon>
        <taxon>Pterygota</taxon>
        <taxon>Neoptera</taxon>
        <taxon>Endopterygota</taxon>
        <taxon>Diptera</taxon>
        <taxon>Nematocera</taxon>
        <taxon>Chironomoidea</taxon>
        <taxon>Ceratopogonidae</taxon>
        <taxon>Ceratopogoninae</taxon>
        <taxon>Culicoides</taxon>
        <taxon>Monoculicoides</taxon>
    </lineage>
</organism>
<protein>
    <submittedName>
        <fullName evidence="3">CSON002470 protein</fullName>
    </submittedName>
</protein>
<feature type="domain" description="DUF4806" evidence="2">
    <location>
        <begin position="383"/>
        <end position="453"/>
    </location>
</feature>
<sequence>MPDITNEDLMKLIYRLIKKQDTVDAKLDKVLDILHKSEVIDTTNEVFLFKPIKNLDELEAVTQRLESDPVFRRQLKAFLIKISRGNIKLEHIFSDEFLFDYNWPGVNGKKKLEGIALFDHYYVALKQKEGNSDTEIRKICNRELKQIKDRIFARNLRKKQQEKSTTGESSADVTESKPEEEVTETVDEFVEIQDYLEFETVNDGEYYIEISQSDHEALNQDHNYHDMEDSENNEENIEENNEIEQISEEFSDDELLFPIKNDKELDFVTKKLQNDEKYKKQARALMRLHDDLKIDHIFTQEFLYEYNLTGVNGKKKLENLLPYTEIYEYLKLKSGISRTDARRSAMKDFDRIKHRLNKKKLKTNTELHSKRKVEDSEDENTHDTFQFPIKNDEELELVSKMLSSDESFKNQVYVALNCHEDLKLEHVFSSEFLFDYNLLGINGKKQLESLIPFKEIYVYLKEKEGLNNNEIRKLASKELETNKNRIYQRSCRKKQKIVQNQDSIEIEETELGEIQDSIFTPIKNEEELENVSKKLKSDQQYLKNVRLQIVQSSEDGQCTLEQIFSSNFLTNYILNGLQNKQKLSDTIPYRILYFYLKKHMGQNIKEIELDTQIELKQLKQDLIRRKFK</sequence>
<feature type="region of interest" description="Disordered" evidence="1">
    <location>
        <begin position="363"/>
        <end position="384"/>
    </location>
</feature>
<evidence type="ECO:0000256" key="1">
    <source>
        <dbReference type="SAM" id="MobiDB-lite"/>
    </source>
</evidence>
<feature type="compositionally biased region" description="Polar residues" evidence="1">
    <location>
        <begin position="163"/>
        <end position="173"/>
    </location>
</feature>
<feature type="domain" description="DUF4806" evidence="2">
    <location>
        <begin position="255"/>
        <end position="319"/>
    </location>
</feature>
<proteinExistence type="predicted"/>
<evidence type="ECO:0000259" key="2">
    <source>
        <dbReference type="Pfam" id="PF16064"/>
    </source>
</evidence>
<reference evidence="3" key="1">
    <citation type="submission" date="2018-07" db="EMBL/GenBank/DDBJ databases">
        <authorList>
            <person name="Quirk P.G."/>
            <person name="Krulwich T.A."/>
        </authorList>
    </citation>
    <scope>NUCLEOTIDE SEQUENCE</scope>
</reference>